<evidence type="ECO:0000313" key="7">
    <source>
        <dbReference type="Proteomes" id="UP000288716"/>
    </source>
</evidence>
<dbReference type="OrthoDB" id="1630758at2759"/>
<dbReference type="AlphaFoldDB" id="A0A443SKI3"/>
<dbReference type="STRING" id="299467.A0A443SKI3"/>
<accession>A0A443SKI3</accession>
<dbReference type="InterPro" id="IPR013083">
    <property type="entry name" value="Znf_RING/FYVE/PHD"/>
</dbReference>
<keyword evidence="3" id="KW-0862">Zinc</keyword>
<keyword evidence="7" id="KW-1185">Reference proteome</keyword>
<dbReference type="Gene3D" id="3.30.40.10">
    <property type="entry name" value="Zinc/RING finger domain, C3HC4 (zinc finger)"/>
    <property type="match status" value="2"/>
</dbReference>
<dbReference type="GO" id="GO:0008270">
    <property type="term" value="F:zinc ion binding"/>
    <property type="evidence" value="ECO:0007669"/>
    <property type="project" value="UniProtKB-KW"/>
</dbReference>
<dbReference type="GO" id="GO:0043122">
    <property type="term" value="P:regulation of canonical NF-kappaB signal transduction"/>
    <property type="evidence" value="ECO:0007669"/>
    <property type="project" value="TreeGrafter"/>
</dbReference>
<dbReference type="PROSITE" id="PS50089">
    <property type="entry name" value="ZF_RING_2"/>
    <property type="match status" value="1"/>
</dbReference>
<reference evidence="6 7" key="1">
    <citation type="journal article" date="2018" name="Gigascience">
        <title>Genomes of trombidid mites reveal novel predicted allergens and laterally-transferred genes associated with secondary metabolism.</title>
        <authorList>
            <person name="Dong X."/>
            <person name="Chaisiri K."/>
            <person name="Xia D."/>
            <person name="Armstrong S.D."/>
            <person name="Fang Y."/>
            <person name="Donnelly M.J."/>
            <person name="Kadowaki T."/>
            <person name="McGarry J.W."/>
            <person name="Darby A.C."/>
            <person name="Makepeace B.L."/>
        </authorList>
    </citation>
    <scope>NUCLEOTIDE SEQUENCE [LARGE SCALE GENOMIC DNA]</scope>
    <source>
        <strain evidence="6">UoL-UT</strain>
    </source>
</reference>
<dbReference type="PANTHER" id="PTHR10131">
    <property type="entry name" value="TNF RECEPTOR ASSOCIATED FACTOR"/>
    <property type="match status" value="1"/>
</dbReference>
<evidence type="ECO:0000256" key="3">
    <source>
        <dbReference type="ARBA" id="ARBA00022833"/>
    </source>
</evidence>
<evidence type="ECO:0000256" key="4">
    <source>
        <dbReference type="PROSITE-ProRule" id="PRU00175"/>
    </source>
</evidence>
<gene>
    <name evidence="6" type="ORF">B4U80_03969</name>
</gene>
<sequence length="330" mass="37531">MGFDLERFVSAIDEELKCPVCCGVLEDAVQSKNCEHAFCRRCIIEWVKNSETCPVDRTPLNVSQLQSIPRIIRNLLNHLQLKCDFHFSGCKEFLKLEDLPFHRETCVFNPECPINCPKECGAMVPKNILDKHDCVRDLRNLLCSQQKEINELRNSISSLVNLADEQRQVATRNNTSLLSLIDKYDNLTKSIQSLEAPIKEVLLLASRSQNEENTVNNQIKSTLAQETTTEVYVSNVDRGVTPLGLKEYLLRRDVNVLSCKEALKRGWKNDFRVVVFKSEVNKILKSDLWPRGISCFICGEYYTSKTEGSLDPDDSGNLPSLKACIPPWMS</sequence>
<evidence type="ECO:0000256" key="2">
    <source>
        <dbReference type="ARBA" id="ARBA00022771"/>
    </source>
</evidence>
<comment type="caution">
    <text evidence="6">The sequence shown here is derived from an EMBL/GenBank/DDBJ whole genome shotgun (WGS) entry which is preliminary data.</text>
</comment>
<proteinExistence type="predicted"/>
<feature type="domain" description="RING-type" evidence="5">
    <location>
        <begin position="18"/>
        <end position="57"/>
    </location>
</feature>
<evidence type="ECO:0000259" key="5">
    <source>
        <dbReference type="PROSITE" id="PS50089"/>
    </source>
</evidence>
<protein>
    <submittedName>
        <fullName evidence="6">E3 ubiquitin-protein ligase NRDP1-like isoform X1</fullName>
    </submittedName>
</protein>
<organism evidence="6 7">
    <name type="scientific">Leptotrombidium deliense</name>
    <dbReference type="NCBI Taxonomy" id="299467"/>
    <lineage>
        <taxon>Eukaryota</taxon>
        <taxon>Metazoa</taxon>
        <taxon>Ecdysozoa</taxon>
        <taxon>Arthropoda</taxon>
        <taxon>Chelicerata</taxon>
        <taxon>Arachnida</taxon>
        <taxon>Acari</taxon>
        <taxon>Acariformes</taxon>
        <taxon>Trombidiformes</taxon>
        <taxon>Prostigmata</taxon>
        <taxon>Anystina</taxon>
        <taxon>Parasitengona</taxon>
        <taxon>Trombiculoidea</taxon>
        <taxon>Trombiculidae</taxon>
        <taxon>Leptotrombidium</taxon>
    </lineage>
</organism>
<dbReference type="SUPFAM" id="SSF57850">
    <property type="entry name" value="RING/U-box"/>
    <property type="match status" value="1"/>
</dbReference>
<dbReference type="PANTHER" id="PTHR10131:SF157">
    <property type="entry name" value="RECEPTOR-ASSOCIATED FACTOR, PUTATIVE-RELATED"/>
    <property type="match status" value="1"/>
</dbReference>
<dbReference type="InterPro" id="IPR017907">
    <property type="entry name" value="Znf_RING_CS"/>
</dbReference>
<evidence type="ECO:0000313" key="6">
    <source>
        <dbReference type="EMBL" id="RWS28034.1"/>
    </source>
</evidence>
<dbReference type="InterPro" id="IPR001841">
    <property type="entry name" value="Znf_RING"/>
</dbReference>
<dbReference type="PROSITE" id="PS00518">
    <property type="entry name" value="ZF_RING_1"/>
    <property type="match status" value="1"/>
</dbReference>
<keyword evidence="2 4" id="KW-0863">Zinc-finger</keyword>
<dbReference type="Pfam" id="PF13923">
    <property type="entry name" value="zf-C3HC4_2"/>
    <property type="match status" value="1"/>
</dbReference>
<dbReference type="VEuPathDB" id="VectorBase:LDEU004004"/>
<dbReference type="SUPFAM" id="SSF49599">
    <property type="entry name" value="TRAF domain-like"/>
    <property type="match status" value="1"/>
</dbReference>
<dbReference type="Proteomes" id="UP000288716">
    <property type="component" value="Unassembled WGS sequence"/>
</dbReference>
<keyword evidence="1" id="KW-0479">Metal-binding</keyword>
<evidence type="ECO:0000256" key="1">
    <source>
        <dbReference type="ARBA" id="ARBA00022723"/>
    </source>
</evidence>
<dbReference type="EMBL" id="NCKV01001620">
    <property type="protein sequence ID" value="RWS28034.1"/>
    <property type="molecule type" value="Genomic_DNA"/>
</dbReference>
<dbReference type="SMART" id="SM00184">
    <property type="entry name" value="RING"/>
    <property type="match status" value="1"/>
</dbReference>
<name>A0A443SKI3_9ACAR</name>